<evidence type="ECO:0000313" key="2">
    <source>
        <dbReference type="Proteomes" id="UP000435112"/>
    </source>
</evidence>
<gene>
    <name evidence="1" type="ORF">PR002_g1124</name>
</gene>
<proteinExistence type="predicted"/>
<dbReference type="OrthoDB" id="2419400at2759"/>
<protein>
    <submittedName>
        <fullName evidence="1">Uncharacterized protein</fullName>
    </submittedName>
</protein>
<reference evidence="1 2" key="1">
    <citation type="submission" date="2018-09" db="EMBL/GenBank/DDBJ databases">
        <title>Genomic investigation of the strawberry pathogen Phytophthora fragariae indicates pathogenicity is determined by transcriptional variation in three key races.</title>
        <authorList>
            <person name="Adams T.M."/>
            <person name="Armitage A.D."/>
            <person name="Sobczyk M.K."/>
            <person name="Bates H.J."/>
            <person name="Dunwell J.M."/>
            <person name="Nellist C.F."/>
            <person name="Harrison R.J."/>
        </authorList>
    </citation>
    <scope>NUCLEOTIDE SEQUENCE [LARGE SCALE GENOMIC DNA]</scope>
    <source>
        <strain evidence="1 2">SCRP324</strain>
    </source>
</reference>
<sequence>MESLDRARALNALLALPRLECMLRVYRTWVNVEGVEGGMALTRRELQCVLEFPTQEQHVDFLFDTFRCVSAASKPRVDLLTLLTTAAALAQGALVDKARFVFALVDLDTEDDIVEAELALVISSCCSGLYRLGLIPDEDRVSEMDAMALAYEAFDFVELEDGDKMTFAMFLKWCVFHPRPKALLEKISCMFAACDAVKKMKEALQEHRERLEKVSLCHYDDMHFGSFDEGVEKVEVVGQVVPIQGLRDVRRVLGPVVGCVSSRAARVLIECDAEGDVVCVAVDRLSLKEHRVVRRAKAYRPAIFTLTELTPGCTYNLSFQGLLNEEFGILRTPHEHLPAFRLVVVSEDRFLDGATEEGASSEKILAEYEQVGDFRSNSDLPSEKYLYRLQKGVAVLMLDTLEAILDSLESTPFVQLSETLLSASQWEALEFWLQIDSPDAGRKTARILIELDRPVANLVCTLTDPVTSQSYSSRTNVQAFAPTILKVEGLQPGTRYAINFEGLMESKGAGFGHVLTPALLESNRRSSGELEYGI</sequence>
<dbReference type="InterPro" id="IPR011992">
    <property type="entry name" value="EF-hand-dom_pair"/>
</dbReference>
<dbReference type="AlphaFoldDB" id="A0A6A3NX18"/>
<dbReference type="Proteomes" id="UP000435112">
    <property type="component" value="Unassembled WGS sequence"/>
</dbReference>
<comment type="caution">
    <text evidence="1">The sequence shown here is derived from an EMBL/GenBank/DDBJ whole genome shotgun (WGS) entry which is preliminary data.</text>
</comment>
<evidence type="ECO:0000313" key="1">
    <source>
        <dbReference type="EMBL" id="KAE9047273.1"/>
    </source>
</evidence>
<accession>A0A6A3NX18</accession>
<dbReference type="Gene3D" id="1.10.238.10">
    <property type="entry name" value="EF-hand"/>
    <property type="match status" value="1"/>
</dbReference>
<dbReference type="SUPFAM" id="SSF47473">
    <property type="entry name" value="EF-hand"/>
    <property type="match status" value="1"/>
</dbReference>
<name>A0A6A3NX18_9STRA</name>
<dbReference type="PANTHER" id="PTHR37031">
    <property type="entry name" value="METALLOPHOSPHATASE BINDING DOMAIN PROTEIN"/>
    <property type="match status" value="1"/>
</dbReference>
<dbReference type="PANTHER" id="PTHR37031:SF2">
    <property type="entry name" value="PHOD-LIKE PHOSPHATASE METALLOPHOSPHATASE DOMAIN-CONTAINING PROTEIN"/>
    <property type="match status" value="1"/>
</dbReference>
<organism evidence="1 2">
    <name type="scientific">Phytophthora rubi</name>
    <dbReference type="NCBI Taxonomy" id="129364"/>
    <lineage>
        <taxon>Eukaryota</taxon>
        <taxon>Sar</taxon>
        <taxon>Stramenopiles</taxon>
        <taxon>Oomycota</taxon>
        <taxon>Peronosporomycetes</taxon>
        <taxon>Peronosporales</taxon>
        <taxon>Peronosporaceae</taxon>
        <taxon>Phytophthora</taxon>
    </lineage>
</organism>
<dbReference type="EMBL" id="QXFU01000031">
    <property type="protein sequence ID" value="KAE9047273.1"/>
    <property type="molecule type" value="Genomic_DNA"/>
</dbReference>